<reference evidence="7" key="1">
    <citation type="submission" date="2007-03" db="EMBL/GenBank/DDBJ databases">
        <title>Complete sequence of chromosome 2 of Burkholderia vietnamiensis G4.</title>
        <authorList>
            <consortium name="US DOE Joint Genome Institute"/>
            <person name="Copeland A."/>
            <person name="Lucas S."/>
            <person name="Lapidus A."/>
            <person name="Barry K."/>
            <person name="Detter J.C."/>
            <person name="Glavina del Rio T."/>
            <person name="Hammon N."/>
            <person name="Israni S."/>
            <person name="Dalin E."/>
            <person name="Tice H."/>
            <person name="Pitluck S."/>
            <person name="Chain P."/>
            <person name="Malfatti S."/>
            <person name="Shin M."/>
            <person name="Vergez L."/>
            <person name="Schmutz J."/>
            <person name="Larimer F."/>
            <person name="Land M."/>
            <person name="Hauser L."/>
            <person name="Kyrpides N."/>
            <person name="Tiedje J."/>
            <person name="Richardson P."/>
        </authorList>
    </citation>
    <scope>NUCLEOTIDE SEQUENCE [LARGE SCALE GENOMIC DNA]</scope>
    <source>
        <strain evidence="7">G4 / LMG 22486</strain>
    </source>
</reference>
<evidence type="ECO:0000256" key="1">
    <source>
        <dbReference type="SAM" id="MobiDB-lite"/>
    </source>
</evidence>
<dbReference type="PANTHER" id="PTHR36153">
    <property type="entry name" value="INNER MEMBRANE PROTEIN-RELATED"/>
    <property type="match status" value="1"/>
</dbReference>
<dbReference type="InterPro" id="IPR053156">
    <property type="entry name" value="T6SS_TssM-like"/>
</dbReference>
<organism evidence="6 7">
    <name type="scientific">Burkholderia vietnamiensis (strain G4 / LMG 22486)</name>
    <name type="common">Burkholderia cepacia (strain R1808)</name>
    <dbReference type="NCBI Taxonomy" id="269482"/>
    <lineage>
        <taxon>Bacteria</taxon>
        <taxon>Pseudomonadati</taxon>
        <taxon>Pseudomonadota</taxon>
        <taxon>Betaproteobacteria</taxon>
        <taxon>Burkholderiales</taxon>
        <taxon>Burkholderiaceae</taxon>
        <taxon>Burkholderia</taxon>
        <taxon>Burkholderia cepacia complex</taxon>
    </lineage>
</organism>
<evidence type="ECO:0000259" key="5">
    <source>
        <dbReference type="Pfam" id="PF21070"/>
    </source>
</evidence>
<feature type="transmembrane region" description="Helical" evidence="2">
    <location>
        <begin position="7"/>
        <end position="27"/>
    </location>
</feature>
<dbReference type="Pfam" id="PF21070">
    <property type="entry name" value="IcmF_helical"/>
    <property type="match status" value="1"/>
</dbReference>
<dbReference type="InterPro" id="IPR010623">
    <property type="entry name" value="IcmF_C"/>
</dbReference>
<keyword evidence="2" id="KW-1133">Transmembrane helix</keyword>
<dbReference type="KEGG" id="bvi:Bcep1808_5139"/>
<sequence>MDRKFWLELLFVALATALAALGIWLLVELGGINTADAERLAWLVLLAVALLVLVGVIVSWRMRHRSADGRLAGWPGVRQADSLVEATDKNTRALADLSQVLRSRYGLRWRYRLPWFLVAGDAATIGRFSPELNEQGWLLADDAVLLCAQIKADGRVDDMWLTQIRRHRTARPIDAIVLVLDESTILPDSVRGTSSPWGLHLARISNLLRWAAPVFVLDLAGSDAVHRADTPVNGCELSRASDASAVETALLELRNRLADVSVGQLAHNPADRYASDLSIRLDTRSAPLARWLASLSDWQRRAQPVAGVMFAPWPASGATTTGTDSLHFPLWRYLTDAARRTPGRRTATHPFTMVSGIALAAVGLWGAGMLISGLTNARGLALTNDVLRTFNGANSPATRLRALLALQQRIEFYEARVERPTLFSRFGLNHDQDVLTALWKPYVREARPQLLAPVQQDIEGQLVDLTQMPTAQVDDQVNRLARDGHATLKTYLMMADPSRADAAFMTPQLVRHWNGGIGLSPGEKLDLSQRLLAFYAQHLGAHPDWRIAARDELVAGARQTLLAVIGVKNSEDMIYQGILESVGRKYPDQTLASLTDGTDTRGLLKTTASVPGAYTRQAWDGTIEAAIDDMAKRNGVTADWVLGATSANRNASAATPEALRASLRTRYFADYADRWQTFMNSITCEPARTLPAAVAQLKLIADSRQSPVISLMKSLEFQGGAGVVKTSLSDTLVNKAQNMFASKDNAPQPAAPDPAGPLGVSFGPVLHLIAPGNAATAGATSDLSLQRFIERITMLRLKLQQIADSPDADSESRQVAQSLFQGKSSELADTLAYAQLVAASLGEQWAGMGQSLFVQPVTQATQAILEPAQASLNDAWRQTVVASWNRSFAGRYPFANTNNDASLPELSRFLRPQGGLVGVFLATQLAGVLTLQGDQWVPASSGSGASSAARTIDPAFLNAINMLQRIANHLLAQGEPQYAFDLKPVPSLGVTDTRLTVDGQKLHYYNQQETWQTFTWPSNEPQKAGTRLEWQTERAGTNLNMEFGGRWALVRLLERAHVSPVDTATYLITWQAAPQSKAGAAKTDDGESLTAQAPLAPAPASLAYPLTYLMRTDVGKGPLELLALRGFALPSRVFVPRTTPSRAAGTALQPPPLPPGALAAARHASVPIPGGALPE</sequence>
<feature type="domain" description="IcmF-related" evidence="4">
    <location>
        <begin position="400"/>
        <end position="716"/>
    </location>
</feature>
<feature type="region of interest" description="Disordered" evidence="1">
    <location>
        <begin position="1142"/>
        <end position="1161"/>
    </location>
</feature>
<evidence type="ECO:0000256" key="2">
    <source>
        <dbReference type="SAM" id="Phobius"/>
    </source>
</evidence>
<evidence type="ECO:0000259" key="4">
    <source>
        <dbReference type="Pfam" id="PF06761"/>
    </source>
</evidence>
<evidence type="ECO:0000313" key="7">
    <source>
        <dbReference type="Proteomes" id="UP000002287"/>
    </source>
</evidence>
<dbReference type="Proteomes" id="UP000002287">
    <property type="component" value="Chromosome 2"/>
</dbReference>
<dbReference type="EMBL" id="CP000615">
    <property type="protein sequence ID" value="ABO58090.1"/>
    <property type="molecule type" value="Genomic_DNA"/>
</dbReference>
<dbReference type="eggNOG" id="COG3523">
    <property type="taxonomic scope" value="Bacteria"/>
</dbReference>
<dbReference type="InterPro" id="IPR009612">
    <property type="entry name" value="IcmF-rel"/>
</dbReference>
<evidence type="ECO:0000313" key="6">
    <source>
        <dbReference type="EMBL" id="ABO58090.1"/>
    </source>
</evidence>
<evidence type="ECO:0000259" key="3">
    <source>
        <dbReference type="Pfam" id="PF06744"/>
    </source>
</evidence>
<proteinExistence type="predicted"/>
<keyword evidence="2" id="KW-0812">Transmembrane</keyword>
<dbReference type="PANTHER" id="PTHR36153:SF1">
    <property type="entry name" value="TYPE VI SECRETION SYSTEM COMPONENT TSSM1"/>
    <property type="match status" value="1"/>
</dbReference>
<name>A4JP87_BURVG</name>
<accession>A4JP87</accession>
<feature type="domain" description="Type VI secretion system component TssM1 helical" evidence="5">
    <location>
        <begin position="867"/>
        <end position="975"/>
    </location>
</feature>
<feature type="domain" description="Type VI secretion system IcmF C-terminal" evidence="3">
    <location>
        <begin position="980"/>
        <end position="1073"/>
    </location>
</feature>
<gene>
    <name evidence="6" type="ordered locus">Bcep1808_5139</name>
</gene>
<dbReference type="Pfam" id="PF06744">
    <property type="entry name" value="IcmF_C"/>
    <property type="match status" value="1"/>
</dbReference>
<protein>
    <submittedName>
        <fullName evidence="6">ImcF domain protein</fullName>
    </submittedName>
</protein>
<dbReference type="InterPro" id="IPR048677">
    <property type="entry name" value="TssM1_hel"/>
</dbReference>
<keyword evidence="2" id="KW-0472">Membrane</keyword>
<dbReference type="HOGENOM" id="CLU_003353_0_0_4"/>
<dbReference type="Pfam" id="PF06761">
    <property type="entry name" value="IcmF-related"/>
    <property type="match status" value="1"/>
</dbReference>
<feature type="transmembrane region" description="Helical" evidence="2">
    <location>
        <begin position="39"/>
        <end position="60"/>
    </location>
</feature>
<dbReference type="AlphaFoldDB" id="A4JP87"/>
<feature type="transmembrane region" description="Helical" evidence="2">
    <location>
        <begin position="351"/>
        <end position="374"/>
    </location>
</feature>